<organism evidence="1 2">
    <name type="scientific">Metabacillus litoralis</name>
    <dbReference type="NCBI Taxonomy" id="152268"/>
    <lineage>
        <taxon>Bacteria</taxon>
        <taxon>Bacillati</taxon>
        <taxon>Bacillota</taxon>
        <taxon>Bacilli</taxon>
        <taxon>Bacillales</taxon>
        <taxon>Bacillaceae</taxon>
        <taxon>Metabacillus</taxon>
    </lineage>
</organism>
<accession>A0A5C6W676</accession>
<name>A0A5C6W676_9BACI</name>
<dbReference type="OrthoDB" id="9843501at2"/>
<evidence type="ECO:0000313" key="2">
    <source>
        <dbReference type="Proteomes" id="UP000321363"/>
    </source>
</evidence>
<dbReference type="Proteomes" id="UP000321363">
    <property type="component" value="Unassembled WGS sequence"/>
</dbReference>
<gene>
    <name evidence="1" type="ORF">FS935_01545</name>
</gene>
<dbReference type="RefSeq" id="WP_146945766.1">
    <property type="nucleotide sequence ID" value="NZ_VOQF01000001.1"/>
</dbReference>
<sequence>MALHHNDLYIITKDSLRYKSLYKQYILLLDSLERLDKKQDLTTIKNFLIYLTLHTNIRKIHRVEKKHLILFAREEIHRSKDQSSEEIFRELIKSLTIIKSLHNFNIDVSLKNFTFWCEVLK</sequence>
<protein>
    <submittedName>
        <fullName evidence="1">Uncharacterized protein</fullName>
    </submittedName>
</protein>
<reference evidence="1 2" key="1">
    <citation type="journal article" date="2005" name="Int. J. Syst. Evol. Microbiol.">
        <title>Bacillus litoralis sp. nov., isolated from a tidal flat of the Yellow Sea in Korea.</title>
        <authorList>
            <person name="Yoon J.H."/>
            <person name="Oh T.K."/>
        </authorList>
    </citation>
    <scope>NUCLEOTIDE SEQUENCE [LARGE SCALE GENOMIC DNA]</scope>
    <source>
        <strain evidence="1 2">SW-211</strain>
    </source>
</reference>
<dbReference type="EMBL" id="VOQF01000001">
    <property type="protein sequence ID" value="TXC92904.1"/>
    <property type="molecule type" value="Genomic_DNA"/>
</dbReference>
<keyword evidence="2" id="KW-1185">Reference proteome</keyword>
<proteinExistence type="predicted"/>
<comment type="caution">
    <text evidence="1">The sequence shown here is derived from an EMBL/GenBank/DDBJ whole genome shotgun (WGS) entry which is preliminary data.</text>
</comment>
<evidence type="ECO:0000313" key="1">
    <source>
        <dbReference type="EMBL" id="TXC92904.1"/>
    </source>
</evidence>
<dbReference type="AlphaFoldDB" id="A0A5C6W676"/>